<comment type="subcellular location">
    <subcellularLocation>
        <location evidence="1 6">Membrane</location>
    </subcellularLocation>
</comment>
<keyword evidence="4" id="KW-1133">Transmembrane helix</keyword>
<evidence type="ECO:0000256" key="6">
    <source>
        <dbReference type="RuleBase" id="RU364113"/>
    </source>
</evidence>
<dbReference type="GO" id="GO:0016020">
    <property type="term" value="C:membrane"/>
    <property type="evidence" value="ECO:0007669"/>
    <property type="project" value="UniProtKB-SubCell"/>
</dbReference>
<dbReference type="Proteomes" id="UP000886050">
    <property type="component" value="Unassembled WGS sequence"/>
</dbReference>
<keyword evidence="3" id="KW-0812">Transmembrane</keyword>
<dbReference type="PANTHER" id="PTHR43327:SF2">
    <property type="entry name" value="MODULATOR OF FTSH PROTEASE HFLK"/>
    <property type="match status" value="1"/>
</dbReference>
<dbReference type="CDD" id="cd03404">
    <property type="entry name" value="SPFH_HflK"/>
    <property type="match status" value="1"/>
</dbReference>
<comment type="caution">
    <text evidence="8">The sequence shown here is derived from an EMBL/GenBank/DDBJ whole genome shotgun (WGS) entry which is preliminary data.</text>
</comment>
<protein>
    <recommendedName>
        <fullName evidence="6">Protein HflK</fullName>
    </recommendedName>
</protein>
<feature type="domain" description="Band 7" evidence="7">
    <location>
        <begin position="14"/>
        <end position="134"/>
    </location>
</feature>
<proteinExistence type="inferred from homology"/>
<dbReference type="InterPro" id="IPR001107">
    <property type="entry name" value="Band_7"/>
</dbReference>
<evidence type="ECO:0000256" key="4">
    <source>
        <dbReference type="ARBA" id="ARBA00022989"/>
    </source>
</evidence>
<gene>
    <name evidence="8" type="primary">hflK</name>
    <name evidence="8" type="ORF">ENL43_00885</name>
</gene>
<evidence type="ECO:0000259" key="7">
    <source>
        <dbReference type="Pfam" id="PF01145"/>
    </source>
</evidence>
<dbReference type="NCBIfam" id="TIGR01933">
    <property type="entry name" value="hflK"/>
    <property type="match status" value="1"/>
</dbReference>
<dbReference type="SUPFAM" id="SSF117892">
    <property type="entry name" value="Band 7/SPFH domain"/>
    <property type="match status" value="1"/>
</dbReference>
<dbReference type="GO" id="GO:0008233">
    <property type="term" value="F:peptidase activity"/>
    <property type="evidence" value="ECO:0007669"/>
    <property type="project" value="UniProtKB-KW"/>
</dbReference>
<keyword evidence="8" id="KW-0645">Protease</keyword>
<organism evidence="8">
    <name type="scientific">candidate division WOR-3 bacterium</name>
    <dbReference type="NCBI Taxonomy" id="2052148"/>
    <lineage>
        <taxon>Bacteria</taxon>
        <taxon>Bacteria division WOR-3</taxon>
    </lineage>
</organism>
<keyword evidence="8" id="KW-0378">Hydrolase</keyword>
<comment type="function">
    <text evidence="6">HflC and HflK could encode or regulate a protease.</text>
</comment>
<evidence type="ECO:0000313" key="8">
    <source>
        <dbReference type="EMBL" id="HHF52903.1"/>
    </source>
</evidence>
<evidence type="ECO:0000256" key="3">
    <source>
        <dbReference type="ARBA" id="ARBA00022692"/>
    </source>
</evidence>
<evidence type="ECO:0000256" key="5">
    <source>
        <dbReference type="ARBA" id="ARBA00023136"/>
    </source>
</evidence>
<dbReference type="EMBL" id="DRTX01000052">
    <property type="protein sequence ID" value="HHF52903.1"/>
    <property type="molecule type" value="Genomic_DNA"/>
</dbReference>
<sequence>EGKIIPSDYWELQRVTGDYNIINFRMLLTYRVEKPLYYLFKVENPDVYVKRAAEAAIVRVLGGLSVDEAFTYGKVKIQQETKKIAQEILDSCLTGIRIISTNLQEISPPEEVAVGFKDVQDAKTEMEKFINEARSYYNVVTSQAKAEAYEIIKQAEAYKKNKIDQALGETSYFLKVLSEYKKNPEIYKKRKYTETIEELAKKMKKIIISPEMKEKTIIIK</sequence>
<dbReference type="InterPro" id="IPR036013">
    <property type="entry name" value="Band_7/SPFH_dom_sf"/>
</dbReference>
<name>A0A7V5LUD1_UNCW3</name>
<dbReference type="AlphaFoldDB" id="A0A7V5LUD1"/>
<comment type="subunit">
    <text evidence="6">HflC and HflK may interact to form a multimeric complex.</text>
</comment>
<dbReference type="InterPro" id="IPR050710">
    <property type="entry name" value="Band7/mec-2_domain"/>
</dbReference>
<dbReference type="GO" id="GO:0006508">
    <property type="term" value="P:proteolysis"/>
    <property type="evidence" value="ECO:0007669"/>
    <property type="project" value="UniProtKB-KW"/>
</dbReference>
<feature type="non-terminal residue" evidence="8">
    <location>
        <position position="1"/>
    </location>
</feature>
<evidence type="ECO:0000256" key="2">
    <source>
        <dbReference type="ARBA" id="ARBA00006971"/>
    </source>
</evidence>
<evidence type="ECO:0000256" key="1">
    <source>
        <dbReference type="ARBA" id="ARBA00004370"/>
    </source>
</evidence>
<reference evidence="8" key="1">
    <citation type="journal article" date="2020" name="mSystems">
        <title>Genome- and Community-Level Interaction Insights into Carbon Utilization and Element Cycling Functions of Hydrothermarchaeota in Hydrothermal Sediment.</title>
        <authorList>
            <person name="Zhou Z."/>
            <person name="Liu Y."/>
            <person name="Xu W."/>
            <person name="Pan J."/>
            <person name="Luo Z.H."/>
            <person name="Li M."/>
        </authorList>
    </citation>
    <scope>NUCLEOTIDE SEQUENCE [LARGE SCALE GENOMIC DNA]</scope>
    <source>
        <strain evidence="8">HyVt-96</strain>
    </source>
</reference>
<accession>A0A7V5LUD1</accession>
<dbReference type="Pfam" id="PF01145">
    <property type="entry name" value="Band_7"/>
    <property type="match status" value="1"/>
</dbReference>
<keyword evidence="5" id="KW-0472">Membrane</keyword>
<dbReference type="Gene3D" id="3.30.479.30">
    <property type="entry name" value="Band 7 domain"/>
    <property type="match status" value="1"/>
</dbReference>
<dbReference type="InterPro" id="IPR010201">
    <property type="entry name" value="HflK"/>
</dbReference>
<comment type="similarity">
    <text evidence="2 6">Belongs to the band 7/mec-2 family. HflK subfamily.</text>
</comment>
<dbReference type="PANTHER" id="PTHR43327">
    <property type="entry name" value="STOMATIN-LIKE PROTEIN 2, MITOCHONDRIAL"/>
    <property type="match status" value="1"/>
</dbReference>